<keyword evidence="3" id="KW-1185">Reference proteome</keyword>
<feature type="compositionally biased region" description="Acidic residues" evidence="1">
    <location>
        <begin position="1"/>
        <end position="10"/>
    </location>
</feature>
<accession>A0A6A5UXD9</accession>
<sequence length="205" mass="22627">MADAHEDDSDATGNNAVDGTTAPKLSQISQFTIAVESSTDTRLCFVYIPAGFRRRSPGASNSLTKTTRGNGNKIANLVQESQAPEITLHDDDPGALETMFRMVYCRNIEGIEKYGSSTQWLKGVTSFLAIHSVADKYQCPELIHEALYGFELYLNGYLEDVRDTKNYNPDDLCDMIEDVYAVTDGASDHPIPRALLGVMLLESFM</sequence>
<feature type="compositionally biased region" description="Polar residues" evidence="1">
    <location>
        <begin position="11"/>
        <end position="21"/>
    </location>
</feature>
<evidence type="ECO:0000313" key="2">
    <source>
        <dbReference type="EMBL" id="KAF1969485.1"/>
    </source>
</evidence>
<evidence type="ECO:0000256" key="1">
    <source>
        <dbReference type="SAM" id="MobiDB-lite"/>
    </source>
</evidence>
<organism evidence="2 3">
    <name type="scientific">Bimuria novae-zelandiae CBS 107.79</name>
    <dbReference type="NCBI Taxonomy" id="1447943"/>
    <lineage>
        <taxon>Eukaryota</taxon>
        <taxon>Fungi</taxon>
        <taxon>Dikarya</taxon>
        <taxon>Ascomycota</taxon>
        <taxon>Pezizomycotina</taxon>
        <taxon>Dothideomycetes</taxon>
        <taxon>Pleosporomycetidae</taxon>
        <taxon>Pleosporales</taxon>
        <taxon>Massarineae</taxon>
        <taxon>Didymosphaeriaceae</taxon>
        <taxon>Bimuria</taxon>
    </lineage>
</organism>
<protein>
    <recommendedName>
        <fullName evidence="4">BTB domain-containing protein</fullName>
    </recommendedName>
</protein>
<evidence type="ECO:0000313" key="3">
    <source>
        <dbReference type="Proteomes" id="UP000800036"/>
    </source>
</evidence>
<evidence type="ECO:0008006" key="4">
    <source>
        <dbReference type="Google" id="ProtNLM"/>
    </source>
</evidence>
<dbReference type="OrthoDB" id="3643211at2759"/>
<dbReference type="Proteomes" id="UP000800036">
    <property type="component" value="Unassembled WGS sequence"/>
</dbReference>
<dbReference type="InterPro" id="IPR011333">
    <property type="entry name" value="SKP1/BTB/POZ_sf"/>
</dbReference>
<reference evidence="2" key="1">
    <citation type="journal article" date="2020" name="Stud. Mycol.">
        <title>101 Dothideomycetes genomes: a test case for predicting lifestyles and emergence of pathogens.</title>
        <authorList>
            <person name="Haridas S."/>
            <person name="Albert R."/>
            <person name="Binder M."/>
            <person name="Bloem J."/>
            <person name="Labutti K."/>
            <person name="Salamov A."/>
            <person name="Andreopoulos B."/>
            <person name="Baker S."/>
            <person name="Barry K."/>
            <person name="Bills G."/>
            <person name="Bluhm B."/>
            <person name="Cannon C."/>
            <person name="Castanera R."/>
            <person name="Culley D."/>
            <person name="Daum C."/>
            <person name="Ezra D."/>
            <person name="Gonzalez J."/>
            <person name="Henrissat B."/>
            <person name="Kuo A."/>
            <person name="Liang C."/>
            <person name="Lipzen A."/>
            <person name="Lutzoni F."/>
            <person name="Magnuson J."/>
            <person name="Mondo S."/>
            <person name="Nolan M."/>
            <person name="Ohm R."/>
            <person name="Pangilinan J."/>
            <person name="Park H.-J."/>
            <person name="Ramirez L."/>
            <person name="Alfaro M."/>
            <person name="Sun H."/>
            <person name="Tritt A."/>
            <person name="Yoshinaga Y."/>
            <person name="Zwiers L.-H."/>
            <person name="Turgeon B."/>
            <person name="Goodwin S."/>
            <person name="Spatafora J."/>
            <person name="Crous P."/>
            <person name="Grigoriev I."/>
        </authorList>
    </citation>
    <scope>NUCLEOTIDE SEQUENCE</scope>
    <source>
        <strain evidence="2">CBS 107.79</strain>
    </source>
</reference>
<dbReference type="AlphaFoldDB" id="A0A6A5UXD9"/>
<feature type="region of interest" description="Disordered" evidence="1">
    <location>
        <begin position="1"/>
        <end position="21"/>
    </location>
</feature>
<gene>
    <name evidence="2" type="ORF">BU23DRAFT_571562</name>
</gene>
<dbReference type="EMBL" id="ML976709">
    <property type="protein sequence ID" value="KAF1969485.1"/>
    <property type="molecule type" value="Genomic_DNA"/>
</dbReference>
<dbReference type="Gene3D" id="3.30.710.10">
    <property type="entry name" value="Potassium Channel Kv1.1, Chain A"/>
    <property type="match status" value="1"/>
</dbReference>
<name>A0A6A5UXD9_9PLEO</name>
<proteinExistence type="predicted"/>